<organism evidence="2 3">
    <name type="scientific">Purpureocillium lilacinum</name>
    <name type="common">Paecilomyces lilacinus</name>
    <dbReference type="NCBI Taxonomy" id="33203"/>
    <lineage>
        <taxon>Eukaryota</taxon>
        <taxon>Fungi</taxon>
        <taxon>Dikarya</taxon>
        <taxon>Ascomycota</taxon>
        <taxon>Pezizomycotina</taxon>
        <taxon>Sordariomycetes</taxon>
        <taxon>Hypocreomycetidae</taxon>
        <taxon>Hypocreales</taxon>
        <taxon>Ophiocordycipitaceae</taxon>
        <taxon>Purpureocillium</taxon>
    </lineage>
</organism>
<keyword evidence="3" id="KW-1185">Reference proteome</keyword>
<name>A0ABR0BJY3_PURLI</name>
<dbReference type="EMBL" id="JAWRVI010000066">
    <property type="protein sequence ID" value="KAK4082065.1"/>
    <property type="molecule type" value="Genomic_DNA"/>
</dbReference>
<evidence type="ECO:0000256" key="1">
    <source>
        <dbReference type="SAM" id="MobiDB-lite"/>
    </source>
</evidence>
<proteinExistence type="predicted"/>
<dbReference type="Proteomes" id="UP001287286">
    <property type="component" value="Unassembled WGS sequence"/>
</dbReference>
<gene>
    <name evidence="2" type="ORF">Purlil1_11288</name>
</gene>
<sequence>MPSSRSHDMCLSALHALGGALADEGSPAIAGVWSSTWRAVAIDETRLARSTGLAGGAGHASRSDVEAAGTLHHDTLYVPQSPQTRPPVRSECATTLQKTTSEGLWPPDRVRRARPLSNSATIFTYGHGGFNSSCSWATAMLSIAAAAAQAGCARKPQKRPKGRRTVGPREAWLGTVEYSRSAHATAAAAWSEGGKKRKSASRPSYAASRPRAARHLYLCPIV</sequence>
<feature type="region of interest" description="Disordered" evidence="1">
    <location>
        <begin position="187"/>
        <end position="207"/>
    </location>
</feature>
<evidence type="ECO:0000313" key="3">
    <source>
        <dbReference type="Proteomes" id="UP001287286"/>
    </source>
</evidence>
<accession>A0ABR0BJY3</accession>
<comment type="caution">
    <text evidence="2">The sequence shown here is derived from an EMBL/GenBank/DDBJ whole genome shotgun (WGS) entry which is preliminary data.</text>
</comment>
<reference evidence="2 3" key="1">
    <citation type="journal article" date="2024" name="Microbiol. Resour. Announc.">
        <title>Genome annotations for the ascomycete fungi Trichoderma harzianum, Trichoderma aggressivum, and Purpureocillium lilacinum.</title>
        <authorList>
            <person name="Beijen E.P.W."/>
            <person name="Ohm R.A."/>
        </authorList>
    </citation>
    <scope>NUCLEOTIDE SEQUENCE [LARGE SCALE GENOMIC DNA]</scope>
    <source>
        <strain evidence="2 3">CBS 150709</strain>
    </source>
</reference>
<evidence type="ECO:0000313" key="2">
    <source>
        <dbReference type="EMBL" id="KAK4082065.1"/>
    </source>
</evidence>
<protein>
    <submittedName>
        <fullName evidence="2">Uncharacterized protein</fullName>
    </submittedName>
</protein>